<evidence type="ECO:0000256" key="1">
    <source>
        <dbReference type="ARBA" id="ARBA00004304"/>
    </source>
</evidence>
<evidence type="ECO:0000256" key="7">
    <source>
        <dbReference type="ARBA" id="ARBA00022448"/>
    </source>
</evidence>
<keyword evidence="9 19" id="KW-0732">Signal</keyword>
<evidence type="ECO:0000256" key="12">
    <source>
        <dbReference type="ARBA" id="ARBA00023006"/>
    </source>
</evidence>
<dbReference type="GO" id="GO:0015031">
    <property type="term" value="P:protein transport"/>
    <property type="evidence" value="ECO:0007669"/>
    <property type="project" value="UniProtKB-KW"/>
</dbReference>
<keyword evidence="10" id="KW-0653">Protein transport</keyword>
<gene>
    <name evidence="21" type="ORF">JTE90_014927</name>
</gene>
<evidence type="ECO:0000256" key="10">
    <source>
        <dbReference type="ARBA" id="ARBA00022927"/>
    </source>
</evidence>
<comment type="subcellular location">
    <subcellularLocation>
        <location evidence="2">Cytoplasmic vesicle membrane</location>
        <topology evidence="2">Single-pass type I membrane protein</topology>
    </subcellularLocation>
    <subcellularLocation>
        <location evidence="3">Golgi apparatus membrane</location>
    </subcellularLocation>
    <subcellularLocation>
        <location evidence="1">Mitochondrion membrane</location>
        <topology evidence="1">Single-pass membrane protein</topology>
    </subcellularLocation>
    <subcellularLocation>
        <location evidence="4">Preautophagosomal structure membrane</location>
        <topology evidence="4">Single-pass type I membrane protein</topology>
    </subcellularLocation>
</comment>
<dbReference type="GO" id="GO:0031966">
    <property type="term" value="C:mitochondrial membrane"/>
    <property type="evidence" value="ECO:0007669"/>
    <property type="project" value="UniProtKB-SubCell"/>
</dbReference>
<keyword evidence="22" id="KW-1185">Reference proteome</keyword>
<dbReference type="Proteomes" id="UP000827092">
    <property type="component" value="Unassembled WGS sequence"/>
</dbReference>
<dbReference type="InterPro" id="IPR018939">
    <property type="entry name" value="Autophagy-rel_prot_27"/>
</dbReference>
<dbReference type="GO" id="GO:0006914">
    <property type="term" value="P:autophagy"/>
    <property type="evidence" value="ECO:0007669"/>
    <property type="project" value="UniProtKB-KW"/>
</dbReference>
<feature type="transmembrane region" description="Helical" evidence="18">
    <location>
        <begin position="191"/>
        <end position="211"/>
    </location>
</feature>
<dbReference type="AlphaFoldDB" id="A0AAV6VL14"/>
<dbReference type="FunFam" id="2.70.130.10:FF:000029">
    <property type="entry name" value="uncharacterized protein LOC100184158"/>
    <property type="match status" value="1"/>
</dbReference>
<keyword evidence="17" id="KW-0968">Cytoplasmic vesicle</keyword>
<sequence length="261" mass="29426">MFSMDNLFLFSKFSSTSSLFMFTKILVVICLSTLCLSEECKRVNDCICVLNNGSYIDLSSLARSDKKPVWENVKPLLSRDNYTYSYSPCSKFNLGDTGKCRDVVVCQKSQTAPVEYFNIGNQGYPKWNNNNNTLTLLYLSMSARKTIVQLVCAPDNKIPHLEVKGETANETYEMTLTSRCACADLCNEHHLSGGSVLVIIFLIFVSLYLILGIVHSSLTRGAHGWELIPNYEFWMEFPLLVRDGCVFVMSGCKAETAYERI</sequence>
<evidence type="ECO:0000256" key="5">
    <source>
        <dbReference type="ARBA" id="ARBA00005363"/>
    </source>
</evidence>
<evidence type="ECO:0000256" key="4">
    <source>
        <dbReference type="ARBA" id="ARBA00004472"/>
    </source>
</evidence>
<feature type="signal peptide" evidence="19">
    <location>
        <begin position="1"/>
        <end position="37"/>
    </location>
</feature>
<keyword evidence="13" id="KW-0333">Golgi apparatus</keyword>
<evidence type="ECO:0000313" key="21">
    <source>
        <dbReference type="EMBL" id="KAG8197445.1"/>
    </source>
</evidence>
<feature type="domain" description="MRH" evidence="20">
    <location>
        <begin position="44"/>
        <end position="184"/>
    </location>
</feature>
<evidence type="ECO:0000256" key="9">
    <source>
        <dbReference type="ARBA" id="ARBA00022729"/>
    </source>
</evidence>
<comment type="similarity">
    <text evidence="5">Belongs to the ATG27 family.</text>
</comment>
<dbReference type="InterPro" id="IPR009011">
    <property type="entry name" value="Man6P_isomerase_rcpt-bd_dom_sf"/>
</dbReference>
<evidence type="ECO:0000256" key="17">
    <source>
        <dbReference type="ARBA" id="ARBA00023329"/>
    </source>
</evidence>
<dbReference type="GO" id="GO:0010008">
    <property type="term" value="C:endosome membrane"/>
    <property type="evidence" value="ECO:0007669"/>
    <property type="project" value="UniProtKB-SubCell"/>
</dbReference>
<proteinExistence type="inferred from homology"/>
<dbReference type="InterPro" id="IPR044865">
    <property type="entry name" value="MRH_dom"/>
</dbReference>
<evidence type="ECO:0000256" key="13">
    <source>
        <dbReference type="ARBA" id="ARBA00023034"/>
    </source>
</evidence>
<name>A0AAV6VL14_9ARAC</name>
<evidence type="ECO:0000256" key="16">
    <source>
        <dbReference type="ARBA" id="ARBA00023157"/>
    </source>
</evidence>
<comment type="caution">
    <text evidence="21">The sequence shown here is derived from an EMBL/GenBank/DDBJ whole genome shotgun (WGS) entry which is preliminary data.</text>
</comment>
<dbReference type="SUPFAM" id="SSF50911">
    <property type="entry name" value="Mannose 6-phosphate receptor domain"/>
    <property type="match status" value="1"/>
</dbReference>
<reference evidence="21 22" key="1">
    <citation type="journal article" date="2022" name="Nat. Ecol. Evol.">
        <title>A masculinizing supergene underlies an exaggerated male reproductive morph in a spider.</title>
        <authorList>
            <person name="Hendrickx F."/>
            <person name="De Corte Z."/>
            <person name="Sonet G."/>
            <person name="Van Belleghem S.M."/>
            <person name="Kostlbacher S."/>
            <person name="Vangestel C."/>
        </authorList>
    </citation>
    <scope>NUCLEOTIDE SEQUENCE [LARGE SCALE GENOMIC DNA]</scope>
    <source>
        <strain evidence="21">W744_W776</strain>
    </source>
</reference>
<dbReference type="GO" id="GO:0005802">
    <property type="term" value="C:trans-Golgi network"/>
    <property type="evidence" value="ECO:0007669"/>
    <property type="project" value="TreeGrafter"/>
</dbReference>
<keyword evidence="15 18" id="KW-0472">Membrane</keyword>
<keyword evidence="12" id="KW-0072">Autophagy</keyword>
<dbReference type="PANTHER" id="PTHR15071:SF0">
    <property type="entry name" value="MANNOSE 6-PHOSPHATE RECEPTOR-LIKE PROTEIN 1"/>
    <property type="match status" value="1"/>
</dbReference>
<evidence type="ECO:0000259" key="20">
    <source>
        <dbReference type="PROSITE" id="PS51914"/>
    </source>
</evidence>
<evidence type="ECO:0000256" key="18">
    <source>
        <dbReference type="SAM" id="Phobius"/>
    </source>
</evidence>
<evidence type="ECO:0000256" key="15">
    <source>
        <dbReference type="ARBA" id="ARBA00023136"/>
    </source>
</evidence>
<evidence type="ECO:0000313" key="22">
    <source>
        <dbReference type="Proteomes" id="UP000827092"/>
    </source>
</evidence>
<evidence type="ECO:0000256" key="11">
    <source>
        <dbReference type="ARBA" id="ARBA00022989"/>
    </source>
</evidence>
<evidence type="ECO:0000256" key="3">
    <source>
        <dbReference type="ARBA" id="ARBA00004394"/>
    </source>
</evidence>
<keyword evidence="7" id="KW-0813">Transport</keyword>
<keyword evidence="14" id="KW-0496">Mitochondrion</keyword>
<organism evidence="21 22">
    <name type="scientific">Oedothorax gibbosus</name>
    <dbReference type="NCBI Taxonomy" id="931172"/>
    <lineage>
        <taxon>Eukaryota</taxon>
        <taxon>Metazoa</taxon>
        <taxon>Ecdysozoa</taxon>
        <taxon>Arthropoda</taxon>
        <taxon>Chelicerata</taxon>
        <taxon>Arachnida</taxon>
        <taxon>Araneae</taxon>
        <taxon>Araneomorphae</taxon>
        <taxon>Entelegynae</taxon>
        <taxon>Araneoidea</taxon>
        <taxon>Linyphiidae</taxon>
        <taxon>Erigoninae</taxon>
        <taxon>Oedothorax</taxon>
    </lineage>
</organism>
<dbReference type="GO" id="GO:0034045">
    <property type="term" value="C:phagophore assembly site membrane"/>
    <property type="evidence" value="ECO:0007669"/>
    <property type="project" value="UniProtKB-SubCell"/>
</dbReference>
<accession>A0AAV6VL14</accession>
<keyword evidence="16" id="KW-1015">Disulfide bond</keyword>
<keyword evidence="11 18" id="KW-1133">Transmembrane helix</keyword>
<evidence type="ECO:0000256" key="8">
    <source>
        <dbReference type="ARBA" id="ARBA00022692"/>
    </source>
</evidence>
<dbReference type="GO" id="GO:0000139">
    <property type="term" value="C:Golgi membrane"/>
    <property type="evidence" value="ECO:0007669"/>
    <property type="project" value="UniProtKB-SubCell"/>
</dbReference>
<protein>
    <recommendedName>
        <fullName evidence="6">Autophagy-related protein 27</fullName>
    </recommendedName>
</protein>
<evidence type="ECO:0000256" key="2">
    <source>
        <dbReference type="ARBA" id="ARBA00004358"/>
    </source>
</evidence>
<dbReference type="Gene3D" id="2.70.130.10">
    <property type="entry name" value="Mannose-6-phosphate receptor binding domain"/>
    <property type="match status" value="1"/>
</dbReference>
<dbReference type="Pfam" id="PF09451">
    <property type="entry name" value="ATG27"/>
    <property type="match status" value="1"/>
</dbReference>
<keyword evidence="8 18" id="KW-0812">Transmembrane</keyword>
<evidence type="ECO:0000256" key="14">
    <source>
        <dbReference type="ARBA" id="ARBA00023128"/>
    </source>
</evidence>
<dbReference type="EMBL" id="JAFNEN010000055">
    <property type="protein sequence ID" value="KAG8197445.1"/>
    <property type="molecule type" value="Genomic_DNA"/>
</dbReference>
<feature type="chain" id="PRO_5043742342" description="Autophagy-related protein 27" evidence="19">
    <location>
        <begin position="38"/>
        <end position="261"/>
    </location>
</feature>
<evidence type="ECO:0000256" key="6">
    <source>
        <dbReference type="ARBA" id="ARBA00013776"/>
    </source>
</evidence>
<dbReference type="PROSITE" id="PS51914">
    <property type="entry name" value="MRH"/>
    <property type="match status" value="1"/>
</dbReference>
<evidence type="ECO:0000256" key="19">
    <source>
        <dbReference type="SAM" id="SignalP"/>
    </source>
</evidence>
<dbReference type="PANTHER" id="PTHR15071">
    <property type="entry name" value="MANNOSE-6-PHOSPHATE RECEPTOR FAMILY MEMBER"/>
    <property type="match status" value="1"/>
</dbReference>